<protein>
    <submittedName>
        <fullName evidence="2">Glycosyltransferase</fullName>
    </submittedName>
</protein>
<accession>A0ABW9YZ66</accession>
<dbReference type="Proteomes" id="UP000818323">
    <property type="component" value="Unassembled WGS sequence"/>
</dbReference>
<keyword evidence="3" id="KW-1185">Reference proteome</keyword>
<dbReference type="EMBL" id="JAAAXJ010000007">
    <property type="protein sequence ID" value="NBJ25707.1"/>
    <property type="molecule type" value="Genomic_DNA"/>
</dbReference>
<evidence type="ECO:0000313" key="2">
    <source>
        <dbReference type="EMBL" id="NBJ25707.1"/>
    </source>
</evidence>
<evidence type="ECO:0000259" key="1">
    <source>
        <dbReference type="Pfam" id="PF00535"/>
    </source>
</evidence>
<dbReference type="InterPro" id="IPR029044">
    <property type="entry name" value="Nucleotide-diphossugar_trans"/>
</dbReference>
<name>A0ABW9YZ66_9HYPH</name>
<gene>
    <name evidence="2" type="ORF">GR303_15210</name>
</gene>
<feature type="domain" description="Glycosyltransferase 2-like" evidence="1">
    <location>
        <begin position="87"/>
        <end position="144"/>
    </location>
</feature>
<dbReference type="PANTHER" id="PTHR22916">
    <property type="entry name" value="GLYCOSYLTRANSFERASE"/>
    <property type="match status" value="1"/>
</dbReference>
<dbReference type="RefSeq" id="WP_161723090.1">
    <property type="nucleotide sequence ID" value="NZ_JAAAXI010000006.1"/>
</dbReference>
<comment type="caution">
    <text evidence="2">The sequence shown here is derived from an EMBL/GenBank/DDBJ whole genome shotgun (WGS) entry which is preliminary data.</text>
</comment>
<dbReference type="Gene3D" id="3.90.550.10">
    <property type="entry name" value="Spore Coat Polysaccharide Biosynthesis Protein SpsA, Chain A"/>
    <property type="match status" value="1"/>
</dbReference>
<sequence>MSREVLDVVIRFHDVRRIVELDRCIFSIACQSYAPVIAHVVCQRFSNQDLETVSVQLQHFRDLAPELTIKVHNMVDPEPRDARSLLINKGISEAKGRYLAFLDYDDVTYPEGYRTLIGELASTDYAIAFGNIRSAYVSVDGDIFLTLTKKSVFHGNGVVDQLRQNFCPIHSFVLDRKRISAEDLYFEPNLNKHEDYDFLIRICSKYLASFNKRSRFVGEYHKKDDGSNTILVSSSATEESRREWERADEFLEERRRTTLVSPEVQRVIGISQPDPSLTVAALIEKFTGSPSNLS</sequence>
<reference evidence="2 3" key="1">
    <citation type="submission" date="2020-01" db="EMBL/GenBank/DDBJ databases">
        <title>Microvirga sp. nov., an arsenate reduction bacterium isolated from Tibet hotspring sediments.</title>
        <authorList>
            <person name="Yuan C.-G."/>
        </authorList>
    </citation>
    <scope>NUCLEOTIDE SEQUENCE [LARGE SCALE GENOMIC DNA]</scope>
    <source>
        <strain evidence="2 3">SYSU G3D203</strain>
    </source>
</reference>
<dbReference type="InterPro" id="IPR001173">
    <property type="entry name" value="Glyco_trans_2-like"/>
</dbReference>
<dbReference type="SUPFAM" id="SSF53448">
    <property type="entry name" value="Nucleotide-diphospho-sugar transferases"/>
    <property type="match status" value="1"/>
</dbReference>
<organism evidence="2 3">
    <name type="scientific">Microvirga arsenatis</name>
    <dbReference type="NCBI Taxonomy" id="2692265"/>
    <lineage>
        <taxon>Bacteria</taxon>
        <taxon>Pseudomonadati</taxon>
        <taxon>Pseudomonadota</taxon>
        <taxon>Alphaproteobacteria</taxon>
        <taxon>Hyphomicrobiales</taxon>
        <taxon>Methylobacteriaceae</taxon>
        <taxon>Microvirga</taxon>
    </lineage>
</organism>
<evidence type="ECO:0000313" key="3">
    <source>
        <dbReference type="Proteomes" id="UP000818323"/>
    </source>
</evidence>
<dbReference type="CDD" id="cd00761">
    <property type="entry name" value="Glyco_tranf_GTA_type"/>
    <property type="match status" value="1"/>
</dbReference>
<dbReference type="Pfam" id="PF00535">
    <property type="entry name" value="Glycos_transf_2"/>
    <property type="match status" value="1"/>
</dbReference>
<proteinExistence type="predicted"/>
<dbReference type="PANTHER" id="PTHR22916:SF3">
    <property type="entry name" value="UDP-GLCNAC:BETAGAL BETA-1,3-N-ACETYLGLUCOSAMINYLTRANSFERASE-LIKE PROTEIN 1"/>
    <property type="match status" value="1"/>
</dbReference>